<dbReference type="STRING" id="1797716.A3D07_03270"/>
<dbReference type="AlphaFoldDB" id="A0A1F5GD45"/>
<comment type="caution">
    <text evidence="2">The sequence shown here is derived from an EMBL/GenBank/DDBJ whole genome shotgun (WGS) entry which is preliminary data.</text>
</comment>
<dbReference type="EMBL" id="MFBF01000065">
    <property type="protein sequence ID" value="OGD89779.1"/>
    <property type="molecule type" value="Genomic_DNA"/>
</dbReference>
<protein>
    <submittedName>
        <fullName evidence="2">Uncharacterized protein</fullName>
    </submittedName>
</protein>
<organism evidence="2 3">
    <name type="scientific">Candidatus Curtissbacteria bacterium RIFCSPHIGHO2_02_FULL_42_15</name>
    <dbReference type="NCBI Taxonomy" id="1797716"/>
    <lineage>
        <taxon>Bacteria</taxon>
        <taxon>Candidatus Curtissiibacteriota</taxon>
    </lineage>
</organism>
<evidence type="ECO:0000313" key="3">
    <source>
        <dbReference type="Proteomes" id="UP000177124"/>
    </source>
</evidence>
<keyword evidence="1" id="KW-1133">Transmembrane helix</keyword>
<keyword evidence="1" id="KW-0812">Transmembrane</keyword>
<dbReference type="Proteomes" id="UP000177124">
    <property type="component" value="Unassembled WGS sequence"/>
</dbReference>
<feature type="transmembrane region" description="Helical" evidence="1">
    <location>
        <begin position="23"/>
        <end position="41"/>
    </location>
</feature>
<accession>A0A1F5GD45</accession>
<name>A0A1F5GD45_9BACT</name>
<reference evidence="2 3" key="1">
    <citation type="journal article" date="2016" name="Nat. Commun.">
        <title>Thousands of microbial genomes shed light on interconnected biogeochemical processes in an aquifer system.</title>
        <authorList>
            <person name="Anantharaman K."/>
            <person name="Brown C.T."/>
            <person name="Hug L.A."/>
            <person name="Sharon I."/>
            <person name="Castelle C.J."/>
            <person name="Probst A.J."/>
            <person name="Thomas B.C."/>
            <person name="Singh A."/>
            <person name="Wilkins M.J."/>
            <person name="Karaoz U."/>
            <person name="Brodie E.L."/>
            <person name="Williams K.H."/>
            <person name="Hubbard S.S."/>
            <person name="Banfield J.F."/>
        </authorList>
    </citation>
    <scope>NUCLEOTIDE SEQUENCE [LARGE SCALE GENOMIC DNA]</scope>
</reference>
<sequence length="184" mass="19700">MRDLANQSYGQNKSTDSKFLRRVLFLIFGAIAILVVGKLFFSAGSVISGQSVVLRDAPTGLKPVEADTDSSVSDKGVSLTSQTAKLVNVAGGGGSGTAKRTFGAGTYSLDIDANLPDPEGNNYGVWLTGGAEVLLVDYLRGSGNSWGYELKDKDKYSGFDQIWITLEITKNDTKPEKHILEGSW</sequence>
<evidence type="ECO:0000256" key="1">
    <source>
        <dbReference type="SAM" id="Phobius"/>
    </source>
</evidence>
<keyword evidence="1" id="KW-0472">Membrane</keyword>
<evidence type="ECO:0000313" key="2">
    <source>
        <dbReference type="EMBL" id="OGD89779.1"/>
    </source>
</evidence>
<proteinExistence type="predicted"/>
<gene>
    <name evidence="2" type="ORF">A3D07_03270</name>
</gene>